<sequence>MGFFLASRSVPPTHTAQRPPSQPKQPWCNPQLPLDRFQSKFEVHGGAEKLAYYATPPLSPAADRGSIIGSALGVYERHRQGGMEGEDPHRRQYEHPNYPQSFTPNIRNPSVATGSGSNLYDGHNFIGAPRVNPPERFRPAQALNQPIPTSIAMPASGGQPQGISGYGYAAGSQYTGTHMQGNPLHYQPDYVQEPQRQQLYPGYTSQLLHQQVQPPSPYDNMPQYPPRQSAAIEGSPSQFGVPQYFNSGESTSASIPAPMSQHPVAANYQHQLPYQSSSIDRAALSPTYASSVTGFPSAGLPVAEEQPAQSWERDFEEGLREINLNISNGTIGKAGPTLLEFSQWFLGKVSEFGLVVDVVTENMELQNERVNMWTEFNLCWLALLQRQKENTEQMLHLDQQLTPSDNLMGNRFLERLGSELVRLCDSIERHGLVDYEMGVAEEEIISILTECLHLLPNDETIAESDSAAGPATQT</sequence>
<dbReference type="EMBL" id="CAJPDS010000010">
    <property type="protein sequence ID" value="CAF9911691.1"/>
    <property type="molecule type" value="Genomic_DNA"/>
</dbReference>
<dbReference type="Proteomes" id="UP000664521">
    <property type="component" value="Unassembled WGS sequence"/>
</dbReference>
<organism evidence="2 3">
    <name type="scientific">Heterodermia speciosa</name>
    <dbReference type="NCBI Taxonomy" id="116794"/>
    <lineage>
        <taxon>Eukaryota</taxon>
        <taxon>Fungi</taxon>
        <taxon>Dikarya</taxon>
        <taxon>Ascomycota</taxon>
        <taxon>Pezizomycotina</taxon>
        <taxon>Lecanoromycetes</taxon>
        <taxon>OSLEUM clade</taxon>
        <taxon>Lecanoromycetidae</taxon>
        <taxon>Caliciales</taxon>
        <taxon>Physciaceae</taxon>
        <taxon>Heterodermia</taxon>
    </lineage>
</organism>
<reference evidence="2" key="1">
    <citation type="submission" date="2021-03" db="EMBL/GenBank/DDBJ databases">
        <authorList>
            <person name="Tagirdzhanova G."/>
        </authorList>
    </citation>
    <scope>NUCLEOTIDE SEQUENCE</scope>
</reference>
<feature type="region of interest" description="Disordered" evidence="1">
    <location>
        <begin position="80"/>
        <end position="118"/>
    </location>
</feature>
<dbReference type="AlphaFoldDB" id="A0A8H3EZK9"/>
<comment type="caution">
    <text evidence="2">The sequence shown here is derived from an EMBL/GenBank/DDBJ whole genome shotgun (WGS) entry which is preliminary data.</text>
</comment>
<gene>
    <name evidence="2" type="ORF">HETSPECPRED_000418</name>
</gene>
<name>A0A8H3EZK9_9LECA</name>
<proteinExistence type="predicted"/>
<evidence type="ECO:0000313" key="2">
    <source>
        <dbReference type="EMBL" id="CAF9911691.1"/>
    </source>
</evidence>
<dbReference type="OrthoDB" id="5552418at2759"/>
<evidence type="ECO:0000313" key="3">
    <source>
        <dbReference type="Proteomes" id="UP000664521"/>
    </source>
</evidence>
<feature type="compositionally biased region" description="Basic and acidic residues" evidence="1">
    <location>
        <begin position="80"/>
        <end position="94"/>
    </location>
</feature>
<accession>A0A8H3EZK9</accession>
<feature type="compositionally biased region" description="Polar residues" evidence="1">
    <location>
        <begin position="10"/>
        <end position="19"/>
    </location>
</feature>
<protein>
    <submittedName>
        <fullName evidence="2">Uncharacterized protein</fullName>
    </submittedName>
</protein>
<keyword evidence="3" id="KW-1185">Reference proteome</keyword>
<feature type="compositionally biased region" description="Polar residues" evidence="1">
    <location>
        <begin position="98"/>
        <end position="118"/>
    </location>
</feature>
<feature type="region of interest" description="Disordered" evidence="1">
    <location>
        <begin position="1"/>
        <end position="26"/>
    </location>
</feature>
<evidence type="ECO:0000256" key="1">
    <source>
        <dbReference type="SAM" id="MobiDB-lite"/>
    </source>
</evidence>